<dbReference type="RefSeq" id="WP_246351159.1">
    <property type="nucleotide sequence ID" value="NZ_JACHHG010000004.1"/>
</dbReference>
<evidence type="ECO:0000313" key="2">
    <source>
        <dbReference type="Proteomes" id="UP000569951"/>
    </source>
</evidence>
<keyword evidence="2" id="KW-1185">Reference proteome</keyword>
<proteinExistence type="predicted"/>
<protein>
    <submittedName>
        <fullName evidence="1">Uncharacterized protein YecE (DUF72 family)</fullName>
    </submittedName>
</protein>
<comment type="caution">
    <text evidence="1">The sequence shown here is derived from an EMBL/GenBank/DDBJ whole genome shotgun (WGS) entry which is preliminary data.</text>
</comment>
<dbReference type="Pfam" id="PF01904">
    <property type="entry name" value="DUF72"/>
    <property type="match status" value="1"/>
</dbReference>
<dbReference type="Gene3D" id="3.20.20.410">
    <property type="entry name" value="Protein of unknown function UPF0759"/>
    <property type="match status" value="1"/>
</dbReference>
<dbReference type="AlphaFoldDB" id="A0A841HYC9"/>
<name>A0A841HYC9_9DEIO</name>
<accession>A0A841HYC9</accession>
<organism evidence="1 2">
    <name type="scientific">Deinobacterium chartae</name>
    <dbReference type="NCBI Taxonomy" id="521158"/>
    <lineage>
        <taxon>Bacteria</taxon>
        <taxon>Thermotogati</taxon>
        <taxon>Deinococcota</taxon>
        <taxon>Deinococci</taxon>
        <taxon>Deinococcales</taxon>
        <taxon>Deinococcaceae</taxon>
        <taxon>Deinobacterium</taxon>
    </lineage>
</organism>
<evidence type="ECO:0000313" key="1">
    <source>
        <dbReference type="EMBL" id="MBB6097896.1"/>
    </source>
</evidence>
<dbReference type="InterPro" id="IPR002763">
    <property type="entry name" value="DUF72"/>
</dbReference>
<dbReference type="PANTHER" id="PTHR30348:SF4">
    <property type="entry name" value="DUF72 DOMAIN-CONTAINING PROTEIN"/>
    <property type="match status" value="1"/>
</dbReference>
<sequence length="303" mass="33804">MTLGHTAAGAVRIGTSGWSYRHWRGRFYPAGLPQRQELAYAARRLGSLEVNGSFYALQTPDSYARWAAEVPPDFLFAVKGGRFITHMKRLRDVRVPLANFFASGPLALGEHLGPLLWQLPEQLRFDPELLEAFVALLPRTTLEAAALAREHAARLEGRVRTDAALDLPVRHALEVRHPSFLDPGLPPLLRRYGVALVVADSAGRFPLVEQVTADFVYLRLHGSQELYRSGYRPDELEAWAQRIRAWQAGGEPPDARRLVQAAPELIPRDVFVYFDNDLEAHAPRDALALIRLLGLEPTAPPCS</sequence>
<dbReference type="EMBL" id="JACHHG010000004">
    <property type="protein sequence ID" value="MBB6097896.1"/>
    <property type="molecule type" value="Genomic_DNA"/>
</dbReference>
<dbReference type="InterPro" id="IPR036520">
    <property type="entry name" value="UPF0759_sf"/>
</dbReference>
<dbReference type="PANTHER" id="PTHR30348">
    <property type="entry name" value="UNCHARACTERIZED PROTEIN YECE"/>
    <property type="match status" value="1"/>
</dbReference>
<gene>
    <name evidence="1" type="ORF">HNR42_001319</name>
</gene>
<dbReference type="Proteomes" id="UP000569951">
    <property type="component" value="Unassembled WGS sequence"/>
</dbReference>
<reference evidence="1 2" key="1">
    <citation type="submission" date="2020-08" db="EMBL/GenBank/DDBJ databases">
        <title>Genomic Encyclopedia of Type Strains, Phase IV (KMG-IV): sequencing the most valuable type-strain genomes for metagenomic binning, comparative biology and taxonomic classification.</title>
        <authorList>
            <person name="Goeker M."/>
        </authorList>
    </citation>
    <scope>NUCLEOTIDE SEQUENCE [LARGE SCALE GENOMIC DNA]</scope>
    <source>
        <strain evidence="1 2">DSM 21458</strain>
    </source>
</reference>
<dbReference type="SUPFAM" id="SSF117396">
    <property type="entry name" value="TM1631-like"/>
    <property type="match status" value="1"/>
</dbReference>